<accession>A0A5N7B7Y7</accession>
<keyword evidence="1" id="KW-1133">Transmembrane helix</keyword>
<gene>
    <name evidence="2" type="ORF">BDV26DRAFT_262844</name>
</gene>
<keyword evidence="1" id="KW-0812">Transmembrane</keyword>
<evidence type="ECO:0000313" key="3">
    <source>
        <dbReference type="Proteomes" id="UP000326198"/>
    </source>
</evidence>
<proteinExistence type="predicted"/>
<evidence type="ECO:0000313" key="2">
    <source>
        <dbReference type="EMBL" id="KAE8377863.1"/>
    </source>
</evidence>
<keyword evidence="3" id="KW-1185">Reference proteome</keyword>
<dbReference type="Proteomes" id="UP000326198">
    <property type="component" value="Unassembled WGS sequence"/>
</dbReference>
<dbReference type="EMBL" id="ML736217">
    <property type="protein sequence ID" value="KAE8377863.1"/>
    <property type="molecule type" value="Genomic_DNA"/>
</dbReference>
<sequence>MLMTATPKNRPNRCVFYLSIFIGALVHIPLLDLHITACMLQKLRHSPSNKMVL</sequence>
<feature type="transmembrane region" description="Helical" evidence="1">
    <location>
        <begin position="15"/>
        <end position="40"/>
    </location>
</feature>
<keyword evidence="1" id="KW-0472">Membrane</keyword>
<dbReference type="AlphaFoldDB" id="A0A5N7B7Y7"/>
<name>A0A5N7B7Y7_9EURO</name>
<reference evidence="2 3" key="1">
    <citation type="submission" date="2019-04" db="EMBL/GenBank/DDBJ databases">
        <title>Friends and foes A comparative genomics studyof 23 Aspergillus species from section Flavi.</title>
        <authorList>
            <consortium name="DOE Joint Genome Institute"/>
            <person name="Kjaerbolling I."/>
            <person name="Vesth T."/>
            <person name="Frisvad J.C."/>
            <person name="Nybo J.L."/>
            <person name="Theobald S."/>
            <person name="Kildgaard S."/>
            <person name="Isbrandt T."/>
            <person name="Kuo A."/>
            <person name="Sato A."/>
            <person name="Lyhne E.K."/>
            <person name="Kogle M.E."/>
            <person name="Wiebenga A."/>
            <person name="Kun R.S."/>
            <person name="Lubbers R.J."/>
            <person name="Makela M.R."/>
            <person name="Barry K."/>
            <person name="Chovatia M."/>
            <person name="Clum A."/>
            <person name="Daum C."/>
            <person name="Haridas S."/>
            <person name="He G."/>
            <person name="LaButti K."/>
            <person name="Lipzen A."/>
            <person name="Mondo S."/>
            <person name="Riley R."/>
            <person name="Salamov A."/>
            <person name="Simmons B.A."/>
            <person name="Magnuson J.K."/>
            <person name="Henrissat B."/>
            <person name="Mortensen U.H."/>
            <person name="Larsen T.O."/>
            <person name="Devries R.P."/>
            <person name="Grigoriev I.V."/>
            <person name="Machida M."/>
            <person name="Baker S.E."/>
            <person name="Andersen M.R."/>
        </authorList>
    </citation>
    <scope>NUCLEOTIDE SEQUENCE [LARGE SCALE GENOMIC DNA]</scope>
    <source>
        <strain evidence="2 3">IBT 29228</strain>
    </source>
</reference>
<evidence type="ECO:0000256" key="1">
    <source>
        <dbReference type="SAM" id="Phobius"/>
    </source>
</evidence>
<organism evidence="2 3">
    <name type="scientific">Aspergillus bertholletiae</name>
    <dbReference type="NCBI Taxonomy" id="1226010"/>
    <lineage>
        <taxon>Eukaryota</taxon>
        <taxon>Fungi</taxon>
        <taxon>Dikarya</taxon>
        <taxon>Ascomycota</taxon>
        <taxon>Pezizomycotina</taxon>
        <taxon>Eurotiomycetes</taxon>
        <taxon>Eurotiomycetidae</taxon>
        <taxon>Eurotiales</taxon>
        <taxon>Aspergillaceae</taxon>
        <taxon>Aspergillus</taxon>
        <taxon>Aspergillus subgen. Circumdati</taxon>
    </lineage>
</organism>
<protein>
    <submittedName>
        <fullName evidence="2">Uncharacterized protein</fullName>
    </submittedName>
</protein>